<dbReference type="PROSITE" id="PS00583">
    <property type="entry name" value="PFKB_KINASES_1"/>
    <property type="match status" value="1"/>
</dbReference>
<evidence type="ECO:0000256" key="2">
    <source>
        <dbReference type="ARBA" id="ARBA00022777"/>
    </source>
</evidence>
<keyword evidence="4" id="KW-0326">Glycosidase</keyword>
<accession>A0A2G8T5R7</accession>
<dbReference type="SUPFAM" id="SSF53613">
    <property type="entry name" value="Ribokinase-like"/>
    <property type="match status" value="1"/>
</dbReference>
<keyword evidence="4" id="KW-0378">Hydrolase</keyword>
<dbReference type="InterPro" id="IPR002173">
    <property type="entry name" value="Carboh/pur_kinase_PfkB_CS"/>
</dbReference>
<keyword evidence="2" id="KW-0418">Kinase</keyword>
<dbReference type="InterPro" id="IPR029056">
    <property type="entry name" value="Ribokinase-like"/>
</dbReference>
<dbReference type="CDD" id="cd01941">
    <property type="entry name" value="YeiC_kinase_like"/>
    <property type="match status" value="1"/>
</dbReference>
<evidence type="ECO:0000259" key="3">
    <source>
        <dbReference type="Pfam" id="PF00294"/>
    </source>
</evidence>
<reference evidence="4 5" key="1">
    <citation type="submission" date="2017-10" db="EMBL/GenBank/DDBJ databases">
        <title>Massilia psychrophilum sp. nov., a novel purple-pigmented bacterium isolated from Tianshan glacier, Xinjiang Municipality, China.</title>
        <authorList>
            <person name="Wang H."/>
        </authorList>
    </citation>
    <scope>NUCLEOTIDE SEQUENCE [LARGE SCALE GENOMIC DNA]</scope>
    <source>
        <strain evidence="4 5">JCM 30813</strain>
    </source>
</reference>
<dbReference type="EMBL" id="PDOB01000002">
    <property type="protein sequence ID" value="PIL41405.1"/>
    <property type="molecule type" value="Genomic_DNA"/>
</dbReference>
<protein>
    <submittedName>
        <fullName evidence="4">Pseudouridine-5-phosphate glycosidase</fullName>
    </submittedName>
</protein>
<dbReference type="PANTHER" id="PTHR10584">
    <property type="entry name" value="SUGAR KINASE"/>
    <property type="match status" value="1"/>
</dbReference>
<keyword evidence="5" id="KW-1185">Reference proteome</keyword>
<dbReference type="AlphaFoldDB" id="A0A2G8T5R7"/>
<dbReference type="InterPro" id="IPR011611">
    <property type="entry name" value="PfkB_dom"/>
</dbReference>
<keyword evidence="1" id="KW-0808">Transferase</keyword>
<sequence>MSDVSKKEQLYQLICADPFISQQDLAARLRLSRSAVAGHVAGLIRDGRLLGRAYVIPSLRPIACIGAANLDRKLRSLATLTMGTSNPARQDESFGGVARNIAENLARLGAPVSLTTAIGDDASGRALLAHAEAAGIDMRHTLKLDNACSGTYTAVLDEHGEMMLALADMALYDLITPDVLANRQPRRAAPALIVADLNLPRETLAMLLAESRREQAQAPLVMVAVSQPKMARLPIDLRGLRVLILNQGELETRVGAPLRTDADFAAACAAVQEQGAQDVIVTRGAAGVLFTHAGGVRHLAARDADVVDVTGAGDAFAAAVCWSLFHGSDDLELACRRGLKLSAITLGCAATVCPWLRADSLDGIDDEAHTPGTDFNTLYQE</sequence>
<dbReference type="Gene3D" id="3.40.1190.20">
    <property type="match status" value="1"/>
</dbReference>
<evidence type="ECO:0000313" key="5">
    <source>
        <dbReference type="Proteomes" id="UP000228593"/>
    </source>
</evidence>
<dbReference type="PANTHER" id="PTHR10584:SF166">
    <property type="entry name" value="RIBOKINASE"/>
    <property type="match status" value="1"/>
</dbReference>
<evidence type="ECO:0000313" key="4">
    <source>
        <dbReference type="EMBL" id="PIL41405.1"/>
    </source>
</evidence>
<feature type="domain" description="Carbohydrate kinase PfkB" evidence="3">
    <location>
        <begin position="62"/>
        <end position="351"/>
    </location>
</feature>
<dbReference type="OrthoDB" id="9806249at2"/>
<dbReference type="GO" id="GO:0016798">
    <property type="term" value="F:hydrolase activity, acting on glycosyl bonds"/>
    <property type="evidence" value="ECO:0007669"/>
    <property type="project" value="UniProtKB-KW"/>
</dbReference>
<dbReference type="Pfam" id="PF00294">
    <property type="entry name" value="PfkB"/>
    <property type="match status" value="1"/>
</dbReference>
<comment type="caution">
    <text evidence="4">The sequence shown here is derived from an EMBL/GenBank/DDBJ whole genome shotgun (WGS) entry which is preliminary data.</text>
</comment>
<proteinExistence type="predicted"/>
<dbReference type="Proteomes" id="UP000228593">
    <property type="component" value="Unassembled WGS sequence"/>
</dbReference>
<dbReference type="Pfam" id="PF13412">
    <property type="entry name" value="HTH_24"/>
    <property type="match status" value="1"/>
</dbReference>
<evidence type="ECO:0000256" key="1">
    <source>
        <dbReference type="ARBA" id="ARBA00022679"/>
    </source>
</evidence>
<name>A0A2G8T5R7_9BURK</name>
<organism evidence="4 5">
    <name type="scientific">Massilia psychrophila</name>
    <dbReference type="NCBI Taxonomy" id="1603353"/>
    <lineage>
        <taxon>Bacteria</taxon>
        <taxon>Pseudomonadati</taxon>
        <taxon>Pseudomonadota</taxon>
        <taxon>Betaproteobacteria</taxon>
        <taxon>Burkholderiales</taxon>
        <taxon>Oxalobacteraceae</taxon>
        <taxon>Telluria group</taxon>
        <taxon>Massilia</taxon>
    </lineage>
</organism>
<dbReference type="GO" id="GO:0016301">
    <property type="term" value="F:kinase activity"/>
    <property type="evidence" value="ECO:0007669"/>
    <property type="project" value="UniProtKB-KW"/>
</dbReference>
<gene>
    <name evidence="4" type="ORF">CR103_02555</name>
</gene>